<feature type="transmembrane region" description="Helical" evidence="5">
    <location>
        <begin position="59"/>
        <end position="83"/>
    </location>
</feature>
<evidence type="ECO:0000256" key="4">
    <source>
        <dbReference type="ARBA" id="ARBA00023136"/>
    </source>
</evidence>
<dbReference type="RefSeq" id="WP_341396990.1">
    <property type="nucleotide sequence ID" value="NZ_JBBUTI010000001.1"/>
</dbReference>
<sequence length="356" mass="36441">MLPIWSVGLPLVAATFLGLGLGWGLAGVGLWLGAAALMGAVLASVHHAEVVAHKVGEPLGTLVLAVAITVIEVSLIVSLMLAGGPDKAALPRDTIFSAVMIICNGVVGLCLLSGGLRHQVQTFRTEGVNGGLAALVALSTLSLVLPTFTTSSAGPTYTPAQLAFAAAASLALWLVFVFVQTVRHRDFFLPEDDAHDPHVHAAPPSTAQTWASLGLLMVALVSVVGLAKLLSPSIEQAVAQAGAPKAVVGVAIALLVLLPETWAAVRAAAANRLQTSLNLAIGSALASIGLTIPAVAVAALWLDMPLVLGLSNKDLVMLGLTFLVSAITFAQGRTNMLQGAVHLVIFASFLFLALVP</sequence>
<evidence type="ECO:0000259" key="6">
    <source>
        <dbReference type="Pfam" id="PF01699"/>
    </source>
</evidence>
<feature type="transmembrane region" description="Helical" evidence="5">
    <location>
        <begin position="213"/>
        <end position="234"/>
    </location>
</feature>
<organism evidence="7 8">
    <name type="scientific">Ideonella margarita</name>
    <dbReference type="NCBI Taxonomy" id="2984191"/>
    <lineage>
        <taxon>Bacteria</taxon>
        <taxon>Pseudomonadati</taxon>
        <taxon>Pseudomonadota</taxon>
        <taxon>Betaproteobacteria</taxon>
        <taxon>Burkholderiales</taxon>
        <taxon>Sphaerotilaceae</taxon>
        <taxon>Ideonella</taxon>
    </lineage>
</organism>
<protein>
    <submittedName>
        <fullName evidence="7">Ionic transporter y4hA</fullName>
    </submittedName>
</protein>
<evidence type="ECO:0000256" key="5">
    <source>
        <dbReference type="SAM" id="Phobius"/>
    </source>
</evidence>
<feature type="transmembrane region" description="Helical" evidence="5">
    <location>
        <begin position="337"/>
        <end position="355"/>
    </location>
</feature>
<dbReference type="PANTHER" id="PTHR37958:SF1">
    <property type="entry name" value="SODIUM-POTASSIUM_PROTON ANTIPORTER CHAA"/>
    <property type="match status" value="1"/>
</dbReference>
<feature type="transmembrane region" description="Helical" evidence="5">
    <location>
        <begin position="277"/>
        <end position="302"/>
    </location>
</feature>
<dbReference type="EMBL" id="JBBUTI010000001">
    <property type="protein sequence ID" value="MEK8044830.1"/>
    <property type="molecule type" value="Genomic_DNA"/>
</dbReference>
<proteinExistence type="predicted"/>
<feature type="transmembrane region" description="Helical" evidence="5">
    <location>
        <begin position="160"/>
        <end position="179"/>
    </location>
</feature>
<feature type="transmembrane region" description="Helical" evidence="5">
    <location>
        <begin position="95"/>
        <end position="116"/>
    </location>
</feature>
<evidence type="ECO:0000313" key="7">
    <source>
        <dbReference type="EMBL" id="MEK8044830.1"/>
    </source>
</evidence>
<evidence type="ECO:0000256" key="3">
    <source>
        <dbReference type="ARBA" id="ARBA00022989"/>
    </source>
</evidence>
<evidence type="ECO:0000313" key="8">
    <source>
        <dbReference type="Proteomes" id="UP001379945"/>
    </source>
</evidence>
<dbReference type="PANTHER" id="PTHR37958">
    <property type="entry name" value="SODIUM-POTASSIUM/PROTON ANTIPORTER CHAA"/>
    <property type="match status" value="1"/>
</dbReference>
<keyword evidence="4 5" id="KW-0472">Membrane</keyword>
<name>A0ABU9BZ09_9BURK</name>
<feature type="domain" description="Sodium/calcium exchanger membrane region" evidence="6">
    <location>
        <begin position="28"/>
        <end position="181"/>
    </location>
</feature>
<reference evidence="7 8" key="1">
    <citation type="submission" date="2024-04" db="EMBL/GenBank/DDBJ databases">
        <title>Novel species of the genus Ideonella isolated from streams.</title>
        <authorList>
            <person name="Lu H."/>
        </authorList>
    </citation>
    <scope>NUCLEOTIDE SEQUENCE [LARGE SCALE GENOMIC DNA]</scope>
    <source>
        <strain evidence="7 8">LYT19W</strain>
    </source>
</reference>
<keyword evidence="2 5" id="KW-0812">Transmembrane</keyword>
<keyword evidence="3 5" id="KW-1133">Transmembrane helix</keyword>
<feature type="transmembrane region" description="Helical" evidence="5">
    <location>
        <begin position="246"/>
        <end position="265"/>
    </location>
</feature>
<feature type="transmembrane region" description="Helical" evidence="5">
    <location>
        <begin position="128"/>
        <end position="148"/>
    </location>
</feature>
<dbReference type="InterPro" id="IPR052946">
    <property type="entry name" value="Alkaline_pH_Ca-Antiporter"/>
</dbReference>
<feature type="domain" description="Sodium/calcium exchanger membrane region" evidence="6">
    <location>
        <begin position="212"/>
        <end position="354"/>
    </location>
</feature>
<gene>
    <name evidence="7" type="ORF">AACH00_00560</name>
</gene>
<dbReference type="Proteomes" id="UP001379945">
    <property type="component" value="Unassembled WGS sequence"/>
</dbReference>
<comment type="subcellular location">
    <subcellularLocation>
        <location evidence="1">Membrane</location>
        <topology evidence="1">Multi-pass membrane protein</topology>
    </subcellularLocation>
</comment>
<dbReference type="InterPro" id="IPR004837">
    <property type="entry name" value="NaCa_Exmemb"/>
</dbReference>
<dbReference type="Pfam" id="PF01699">
    <property type="entry name" value="Na_Ca_ex"/>
    <property type="match status" value="2"/>
</dbReference>
<evidence type="ECO:0000256" key="1">
    <source>
        <dbReference type="ARBA" id="ARBA00004141"/>
    </source>
</evidence>
<feature type="transmembrane region" description="Helical" evidence="5">
    <location>
        <begin position="314"/>
        <end position="330"/>
    </location>
</feature>
<comment type="caution">
    <text evidence="7">The sequence shown here is derived from an EMBL/GenBank/DDBJ whole genome shotgun (WGS) entry which is preliminary data.</text>
</comment>
<feature type="transmembrane region" description="Helical" evidence="5">
    <location>
        <begin position="31"/>
        <end position="52"/>
    </location>
</feature>
<accession>A0ABU9BZ09</accession>
<evidence type="ECO:0000256" key="2">
    <source>
        <dbReference type="ARBA" id="ARBA00022692"/>
    </source>
</evidence>
<keyword evidence="8" id="KW-1185">Reference proteome</keyword>